<dbReference type="InterPro" id="IPR029030">
    <property type="entry name" value="Caspase-like_dom_sf"/>
</dbReference>
<dbReference type="PANTHER" id="PTHR22576:SF37">
    <property type="entry name" value="MUCOSA-ASSOCIATED LYMPHOID TISSUE LYMPHOMA TRANSLOCATION PROTEIN 1"/>
    <property type="match status" value="1"/>
</dbReference>
<dbReference type="PANTHER" id="PTHR22576">
    <property type="entry name" value="MUCOSA ASSOCIATED LYMPHOID TISSUE LYMPHOMA TRANSLOCATION PROTEIN 1/PARACASPASE"/>
    <property type="match status" value="1"/>
</dbReference>
<dbReference type="AlphaFoldDB" id="A0A812JSA8"/>
<feature type="non-terminal residue" evidence="2">
    <location>
        <position position="444"/>
    </location>
</feature>
<dbReference type="InterPro" id="IPR052039">
    <property type="entry name" value="Caspase-related_regulators"/>
</dbReference>
<dbReference type="SUPFAM" id="SSF52129">
    <property type="entry name" value="Caspase-like"/>
    <property type="match status" value="1"/>
</dbReference>
<keyword evidence="3" id="KW-1185">Reference proteome</keyword>
<evidence type="ECO:0000259" key="1">
    <source>
        <dbReference type="Pfam" id="PF00656"/>
    </source>
</evidence>
<dbReference type="Gene3D" id="3.40.50.1460">
    <property type="match status" value="1"/>
</dbReference>
<dbReference type="GO" id="GO:0006508">
    <property type="term" value="P:proteolysis"/>
    <property type="evidence" value="ECO:0007669"/>
    <property type="project" value="InterPro"/>
</dbReference>
<organism evidence="2 3">
    <name type="scientific">Symbiodinium natans</name>
    <dbReference type="NCBI Taxonomy" id="878477"/>
    <lineage>
        <taxon>Eukaryota</taxon>
        <taxon>Sar</taxon>
        <taxon>Alveolata</taxon>
        <taxon>Dinophyceae</taxon>
        <taxon>Suessiales</taxon>
        <taxon>Symbiodiniaceae</taxon>
        <taxon>Symbiodinium</taxon>
    </lineage>
</organism>
<evidence type="ECO:0000313" key="3">
    <source>
        <dbReference type="Proteomes" id="UP000604046"/>
    </source>
</evidence>
<reference evidence="2" key="1">
    <citation type="submission" date="2021-02" db="EMBL/GenBank/DDBJ databases">
        <authorList>
            <person name="Dougan E. K."/>
            <person name="Rhodes N."/>
            <person name="Thang M."/>
            <person name="Chan C."/>
        </authorList>
    </citation>
    <scope>NUCLEOTIDE SEQUENCE</scope>
</reference>
<gene>
    <name evidence="2" type="ORF">SNAT2548_LOCUS6748</name>
</gene>
<accession>A0A812JSA8</accession>
<dbReference type="InterPro" id="IPR011600">
    <property type="entry name" value="Pept_C14_caspase"/>
</dbReference>
<comment type="caution">
    <text evidence="2">The sequence shown here is derived from an EMBL/GenBank/DDBJ whole genome shotgun (WGS) entry which is preliminary data.</text>
</comment>
<dbReference type="EMBL" id="CAJNDS010000452">
    <property type="protein sequence ID" value="CAE7207942.1"/>
    <property type="molecule type" value="Genomic_DNA"/>
</dbReference>
<proteinExistence type="predicted"/>
<sequence>MAERRLALLIGQRSSVLGFSDTKYCGQDVDKLAWALETLCGFRVLCLIDAEKADFRTLRKQFMQKLSGEKGALALVYYAGHGVCNQGIAYWIPIDAEKDKPSTYQPVNEFLQPLCSMVSQCLSAKTAAASASASPAPGTRLVVIQDCCREIVSSEAADDSFVKKLQQLFFEHRIDSQVCLVSACSEGRLAEESDSQSHGQFTAAFLDALETPGLLWYKLLEDSRKLCLRRTGRRQQPWWNCSGDFSEVILHPESSLSAGYFFAHTLAIETDATGIGSAEALLRGLAIDLRGLSNGAHMSSTSHSARISEKALSIGRKLIQQASGNASRNLLSSCYLLKVIGRMLPDGIPLLQTAAEIRVRSFLHDCLHRYTESPLSSPAAGVIREAHEAMDTKVGAEDQIIPESARASEDSLFELVKLPALSILRKTSDDIGNDFQEAAAQLNE</sequence>
<protein>
    <recommendedName>
        <fullName evidence="1">Peptidase C14 caspase domain-containing protein</fullName>
    </recommendedName>
</protein>
<dbReference type="Pfam" id="PF00656">
    <property type="entry name" value="Peptidase_C14"/>
    <property type="match status" value="1"/>
</dbReference>
<name>A0A812JSA8_9DINO</name>
<dbReference type="Proteomes" id="UP000604046">
    <property type="component" value="Unassembled WGS sequence"/>
</dbReference>
<dbReference type="OrthoDB" id="417046at2759"/>
<evidence type="ECO:0000313" key="2">
    <source>
        <dbReference type="EMBL" id="CAE7207942.1"/>
    </source>
</evidence>
<feature type="domain" description="Peptidase C14 caspase" evidence="1">
    <location>
        <begin position="4"/>
        <end position="241"/>
    </location>
</feature>
<dbReference type="GO" id="GO:0004197">
    <property type="term" value="F:cysteine-type endopeptidase activity"/>
    <property type="evidence" value="ECO:0007669"/>
    <property type="project" value="InterPro"/>
</dbReference>